<dbReference type="NCBIfam" id="TIGR01419">
    <property type="entry name" value="nitro_reg_IIA"/>
    <property type="match status" value="1"/>
</dbReference>
<dbReference type="PROSITE" id="PS51094">
    <property type="entry name" value="PTS_EIIA_TYPE_2"/>
    <property type="match status" value="1"/>
</dbReference>
<dbReference type="PROSITE" id="PS00372">
    <property type="entry name" value="PTS_EIIA_TYPE_2_HIS"/>
    <property type="match status" value="1"/>
</dbReference>
<dbReference type="GO" id="GO:0009401">
    <property type="term" value="P:phosphoenolpyruvate-dependent sugar phosphotransferase system"/>
    <property type="evidence" value="ECO:0007669"/>
    <property type="project" value="InterPro"/>
</dbReference>
<dbReference type="GO" id="GO:0030295">
    <property type="term" value="F:protein kinase activator activity"/>
    <property type="evidence" value="ECO:0007669"/>
    <property type="project" value="TreeGrafter"/>
</dbReference>
<dbReference type="AlphaFoldDB" id="A0A251X5J0"/>
<dbReference type="PANTHER" id="PTHR47738">
    <property type="entry name" value="PTS SYSTEM FRUCTOSE-LIKE EIIA COMPONENT-RELATED"/>
    <property type="match status" value="1"/>
</dbReference>
<dbReference type="InterPro" id="IPR002178">
    <property type="entry name" value="PTS_EIIA_type-2_dom"/>
</dbReference>
<evidence type="ECO:0000313" key="2">
    <source>
        <dbReference type="EMBL" id="OUD12412.1"/>
    </source>
</evidence>
<dbReference type="CDD" id="cd00211">
    <property type="entry name" value="PTS_IIA_fru"/>
    <property type="match status" value="1"/>
</dbReference>
<dbReference type="Pfam" id="PF00359">
    <property type="entry name" value="PTS_EIIA_2"/>
    <property type="match status" value="1"/>
</dbReference>
<dbReference type="Gene3D" id="3.40.930.10">
    <property type="entry name" value="Mannitol-specific EII, Chain A"/>
    <property type="match status" value="1"/>
</dbReference>
<dbReference type="Proteomes" id="UP000194798">
    <property type="component" value="Unassembled WGS sequence"/>
</dbReference>
<gene>
    <name evidence="2" type="ORF">TPSD3_14990</name>
</gene>
<accession>A0A251X5J0</accession>
<reference evidence="2 3" key="1">
    <citation type="submission" date="2016-12" db="EMBL/GenBank/DDBJ databases">
        <title>Thioflexothrix psekupsii D3 genome sequencing and assembly.</title>
        <authorList>
            <person name="Fomenkov A."/>
            <person name="Vincze T."/>
            <person name="Grabovich M."/>
            <person name="Anton B.P."/>
            <person name="Dubinina G."/>
            <person name="Orlova M."/>
            <person name="Belousova E."/>
            <person name="Roberts R.J."/>
        </authorList>
    </citation>
    <scope>NUCLEOTIDE SEQUENCE [LARGE SCALE GENOMIC DNA]</scope>
    <source>
        <strain evidence="2">D3</strain>
    </source>
</reference>
<comment type="caution">
    <text evidence="2">The sequence shown here is derived from an EMBL/GenBank/DDBJ whole genome shotgun (WGS) entry which is preliminary data.</text>
</comment>
<proteinExistence type="predicted"/>
<dbReference type="OrthoDB" id="95460at2"/>
<dbReference type="PANTHER" id="PTHR47738:SF1">
    <property type="entry name" value="NITROGEN REGULATORY PROTEIN"/>
    <property type="match status" value="1"/>
</dbReference>
<keyword evidence="3" id="KW-1185">Reference proteome</keyword>
<dbReference type="InterPro" id="IPR051541">
    <property type="entry name" value="PTS_SugarTrans_NitroReg"/>
</dbReference>
<dbReference type="SUPFAM" id="SSF55804">
    <property type="entry name" value="Phoshotransferase/anion transport protein"/>
    <property type="match status" value="1"/>
</dbReference>
<dbReference type="InterPro" id="IPR006320">
    <property type="entry name" value="PTS_Nitro_regul"/>
</dbReference>
<dbReference type="GO" id="GO:0008982">
    <property type="term" value="F:protein-N(PI)-phosphohistidine-sugar phosphotransferase activity"/>
    <property type="evidence" value="ECO:0007669"/>
    <property type="project" value="InterPro"/>
</dbReference>
<feature type="domain" description="PTS EIIA type-2" evidence="1">
    <location>
        <begin position="5"/>
        <end position="149"/>
    </location>
</feature>
<evidence type="ECO:0000313" key="3">
    <source>
        <dbReference type="Proteomes" id="UP000194798"/>
    </source>
</evidence>
<dbReference type="InterPro" id="IPR016152">
    <property type="entry name" value="PTrfase/Anion_transptr"/>
</dbReference>
<evidence type="ECO:0000259" key="1">
    <source>
        <dbReference type="PROSITE" id="PS51094"/>
    </source>
</evidence>
<sequence>MQIKDILTPDRMLCHVQASSKKRVFEYFSKLLATETSKLGNREILNSLLARERLGSTGLGRGVAIPHARVSHCDVTLAAFLQLDQGIDYDAIDRQPVDLLFALVVPEHCTDEHLQILAHLAEMFSDATFREQLRNGRDCGEKYKLFAEWQPSQSPMTIQHDDE</sequence>
<name>A0A251X5J0_9GAMM</name>
<dbReference type="EMBL" id="MSLT01000023">
    <property type="protein sequence ID" value="OUD12412.1"/>
    <property type="molecule type" value="Genomic_DNA"/>
</dbReference>
<protein>
    <submittedName>
        <fullName evidence="2">PTS IIA-like nitrogen-regulatory protein PtsN</fullName>
    </submittedName>
</protein>
<organism evidence="2 3">
    <name type="scientific">Thioflexithrix psekupsensis</name>
    <dbReference type="NCBI Taxonomy" id="1570016"/>
    <lineage>
        <taxon>Bacteria</taxon>
        <taxon>Pseudomonadati</taxon>
        <taxon>Pseudomonadota</taxon>
        <taxon>Gammaproteobacteria</taxon>
        <taxon>Thiotrichales</taxon>
        <taxon>Thioflexithrix</taxon>
    </lineage>
</organism>
<dbReference type="RefSeq" id="WP_086489361.1">
    <property type="nucleotide sequence ID" value="NZ_MSLT01000023.1"/>
</dbReference>